<dbReference type="RefSeq" id="WP_379911605.1">
    <property type="nucleotide sequence ID" value="NZ_JBHSWE010000001.1"/>
</dbReference>
<organism evidence="1 2">
    <name type="scientific">Marinobacterium aestuariivivens</name>
    <dbReference type="NCBI Taxonomy" id="1698799"/>
    <lineage>
        <taxon>Bacteria</taxon>
        <taxon>Pseudomonadati</taxon>
        <taxon>Pseudomonadota</taxon>
        <taxon>Gammaproteobacteria</taxon>
        <taxon>Oceanospirillales</taxon>
        <taxon>Oceanospirillaceae</taxon>
        <taxon>Marinobacterium</taxon>
    </lineage>
</organism>
<dbReference type="EMBL" id="JBHSWE010000001">
    <property type="protein sequence ID" value="MFC6673229.1"/>
    <property type="molecule type" value="Genomic_DNA"/>
</dbReference>
<protein>
    <submittedName>
        <fullName evidence="1">Uncharacterized protein</fullName>
    </submittedName>
</protein>
<reference evidence="2" key="1">
    <citation type="journal article" date="2019" name="Int. J. Syst. Evol. Microbiol.">
        <title>The Global Catalogue of Microorganisms (GCM) 10K type strain sequencing project: providing services to taxonomists for standard genome sequencing and annotation.</title>
        <authorList>
            <consortium name="The Broad Institute Genomics Platform"/>
            <consortium name="The Broad Institute Genome Sequencing Center for Infectious Disease"/>
            <person name="Wu L."/>
            <person name="Ma J."/>
        </authorList>
    </citation>
    <scope>NUCLEOTIDE SEQUENCE [LARGE SCALE GENOMIC DNA]</scope>
    <source>
        <strain evidence="2">NBRC 111756</strain>
    </source>
</reference>
<accession>A0ABW2A7F3</accession>
<comment type="caution">
    <text evidence="1">The sequence shown here is derived from an EMBL/GenBank/DDBJ whole genome shotgun (WGS) entry which is preliminary data.</text>
</comment>
<gene>
    <name evidence="1" type="ORF">ACFQDL_26425</name>
</gene>
<dbReference type="InterPro" id="IPR043129">
    <property type="entry name" value="ATPase_NBD"/>
</dbReference>
<name>A0ABW2A7F3_9GAMM</name>
<sequence>MLEFAGEGDALAVRLLQQSAAEASALIGRLTDLGATRLCLMGGLGEPLRPWLPASALRHLCQPLGDAMDGAVLLARQQPNSILS</sequence>
<evidence type="ECO:0000313" key="2">
    <source>
        <dbReference type="Proteomes" id="UP001596422"/>
    </source>
</evidence>
<keyword evidence="2" id="KW-1185">Reference proteome</keyword>
<evidence type="ECO:0000313" key="1">
    <source>
        <dbReference type="EMBL" id="MFC6673229.1"/>
    </source>
</evidence>
<dbReference type="SUPFAM" id="SSF53067">
    <property type="entry name" value="Actin-like ATPase domain"/>
    <property type="match status" value="1"/>
</dbReference>
<dbReference type="Proteomes" id="UP001596422">
    <property type="component" value="Unassembled WGS sequence"/>
</dbReference>
<proteinExistence type="predicted"/>